<name>A0ABX5S2V5_9BURK</name>
<dbReference type="EMBL" id="CP036401">
    <property type="protein sequence ID" value="QBI04313.1"/>
    <property type="molecule type" value="Genomic_DNA"/>
</dbReference>
<sequence>MTIRGSLMNEPRYRDGAGQAEEELVMAALAALQEKTAIKGHLVELEPVKPGSYVPDACIDLAHENGTSRYLVECKSLVDRRGQLDLVRRQLESVGAQGLLVAPHVSRTLAEHCKAIGLQFIDTCGNAYLRAPGLFILISGEKDDNRRPAFDAPRGLTNPAGLRVVFALLSRPELVNAPFKDIAVHAGVSLGTAYNALEDLERRGYLINKGKAGRRKLLERRRLVDEWMINFPTTLRTKLNGRRFSAPDPNWWQSFHSDAGFAWGAEVAAAKMTGYLKPVTQTLYVEATDRELLIKTLAKQYRIKPDLNGEIEVLEKFWHWQPESADNVAPPLLVYSELLAMLDPRTQETAEIIKERFIETTFDKT</sequence>
<dbReference type="InterPro" id="IPR019238">
    <property type="entry name" value="AbiEi_2"/>
</dbReference>
<dbReference type="Proteomes" id="UP000292307">
    <property type="component" value="Chromosome"/>
</dbReference>
<accession>A0ABX5S2V5</accession>
<gene>
    <name evidence="1" type="ORF">EYF70_28485</name>
</gene>
<reference evidence="1 2" key="1">
    <citation type="submission" date="2019-02" db="EMBL/GenBank/DDBJ databases">
        <title>Draft Genome Sequences of Six Type Strains of the Genus Massilia.</title>
        <authorList>
            <person name="Miess H."/>
            <person name="Frediansyhah A."/>
            <person name="Gross H."/>
        </authorList>
    </citation>
    <scope>NUCLEOTIDE SEQUENCE [LARGE SCALE GENOMIC DNA]</scope>
    <source>
        <strain evidence="1 2">DSM 17472</strain>
    </source>
</reference>
<evidence type="ECO:0008006" key="3">
    <source>
        <dbReference type="Google" id="ProtNLM"/>
    </source>
</evidence>
<dbReference type="Pfam" id="PF09952">
    <property type="entry name" value="AbiEi_2"/>
    <property type="match status" value="1"/>
</dbReference>
<proteinExistence type="predicted"/>
<evidence type="ECO:0000313" key="2">
    <source>
        <dbReference type="Proteomes" id="UP000292307"/>
    </source>
</evidence>
<organism evidence="1 2">
    <name type="scientific">Pseudoduganella albidiflava</name>
    <dbReference type="NCBI Taxonomy" id="321983"/>
    <lineage>
        <taxon>Bacteria</taxon>
        <taxon>Pseudomonadati</taxon>
        <taxon>Pseudomonadota</taxon>
        <taxon>Betaproteobacteria</taxon>
        <taxon>Burkholderiales</taxon>
        <taxon>Oxalobacteraceae</taxon>
        <taxon>Telluria group</taxon>
        <taxon>Pseudoduganella</taxon>
    </lineage>
</organism>
<evidence type="ECO:0000313" key="1">
    <source>
        <dbReference type="EMBL" id="QBI04313.1"/>
    </source>
</evidence>
<keyword evidence="2" id="KW-1185">Reference proteome</keyword>
<protein>
    <recommendedName>
        <fullName evidence="3">Helix-turn-helix domain-containing protein</fullName>
    </recommendedName>
</protein>